<dbReference type="GO" id="GO:0045087">
    <property type="term" value="P:innate immune response"/>
    <property type="evidence" value="ECO:0007669"/>
    <property type="project" value="UniProtKB-KW"/>
</dbReference>
<feature type="transmembrane region" description="Helical" evidence="13">
    <location>
        <begin position="12"/>
        <end position="32"/>
    </location>
</feature>
<reference evidence="15" key="2">
    <citation type="submission" date="2020-11" db="EMBL/GenBank/DDBJ databases">
        <authorList>
            <person name="McCartney M.A."/>
            <person name="Auch B."/>
            <person name="Kono T."/>
            <person name="Mallez S."/>
            <person name="Becker A."/>
            <person name="Gohl D.M."/>
            <person name="Silverstein K.A.T."/>
            <person name="Koren S."/>
            <person name="Bechman K.B."/>
            <person name="Herman A."/>
            <person name="Abrahante J.E."/>
            <person name="Garbe J."/>
        </authorList>
    </citation>
    <scope>NUCLEOTIDE SEQUENCE</scope>
    <source>
        <strain evidence="15">Duluth1</strain>
        <tissue evidence="15">Whole animal</tissue>
    </source>
</reference>
<dbReference type="PANTHER" id="PTHR24365">
    <property type="entry name" value="TOLL-LIKE RECEPTOR"/>
    <property type="match status" value="1"/>
</dbReference>
<evidence type="ECO:0000256" key="11">
    <source>
        <dbReference type="ARBA" id="ARBA00023170"/>
    </source>
</evidence>
<dbReference type="PROSITE" id="PS50104">
    <property type="entry name" value="TIR"/>
    <property type="match status" value="1"/>
</dbReference>
<evidence type="ECO:0000256" key="5">
    <source>
        <dbReference type="ARBA" id="ARBA00022692"/>
    </source>
</evidence>
<keyword evidence="8" id="KW-0391">Immunity</keyword>
<comment type="similarity">
    <text evidence="2">Belongs to the Toll-like receptor family.</text>
</comment>
<keyword evidence="11" id="KW-0675">Receptor</keyword>
<keyword evidence="4" id="KW-0433">Leucine-rich repeat</keyword>
<dbReference type="SMART" id="SM00255">
    <property type="entry name" value="TIR"/>
    <property type="match status" value="1"/>
</dbReference>
<evidence type="ECO:0000256" key="6">
    <source>
        <dbReference type="ARBA" id="ARBA00022729"/>
    </source>
</evidence>
<keyword evidence="12" id="KW-0325">Glycoprotein</keyword>
<evidence type="ECO:0000256" key="3">
    <source>
        <dbReference type="ARBA" id="ARBA00022588"/>
    </source>
</evidence>
<accession>A0A9D4BNE6</accession>
<keyword evidence="3" id="KW-0399">Innate immunity</keyword>
<feature type="domain" description="TIR" evidence="14">
    <location>
        <begin position="64"/>
        <end position="204"/>
    </location>
</feature>
<dbReference type="GO" id="GO:0007165">
    <property type="term" value="P:signal transduction"/>
    <property type="evidence" value="ECO:0007669"/>
    <property type="project" value="InterPro"/>
</dbReference>
<keyword evidence="16" id="KW-1185">Reference proteome</keyword>
<dbReference type="InterPro" id="IPR035897">
    <property type="entry name" value="Toll_tir_struct_dom_sf"/>
</dbReference>
<comment type="caution">
    <text evidence="15">The sequence shown here is derived from an EMBL/GenBank/DDBJ whole genome shotgun (WGS) entry which is preliminary data.</text>
</comment>
<dbReference type="GO" id="GO:0005886">
    <property type="term" value="C:plasma membrane"/>
    <property type="evidence" value="ECO:0007669"/>
    <property type="project" value="TreeGrafter"/>
</dbReference>
<evidence type="ECO:0000256" key="10">
    <source>
        <dbReference type="ARBA" id="ARBA00023136"/>
    </source>
</evidence>
<evidence type="ECO:0000259" key="14">
    <source>
        <dbReference type="PROSITE" id="PS50104"/>
    </source>
</evidence>
<sequence length="205" mass="24505">MDSRCRSYTLVIVLSVLGVSVLLAIIIGGIVYRHRWKIRYFMFLSKKQFFGYRRLPDDTLLENYKYDAFISFSDDDIKFIVNEFIPRLETDGVSLCIHHRDFLPGNSISGNIIRAIQSSRKTIVILSEAFLRSTWCMYEFNMARMESLYSREDQVFLVFVMLENVSHNKMQLEMLRWIQEKSYIEYTNDEEGQRMFWERLKLLIQ</sequence>
<evidence type="ECO:0000313" key="16">
    <source>
        <dbReference type="Proteomes" id="UP000828390"/>
    </source>
</evidence>
<proteinExistence type="inferred from homology"/>
<organism evidence="15 16">
    <name type="scientific">Dreissena polymorpha</name>
    <name type="common">Zebra mussel</name>
    <name type="synonym">Mytilus polymorpha</name>
    <dbReference type="NCBI Taxonomy" id="45954"/>
    <lineage>
        <taxon>Eukaryota</taxon>
        <taxon>Metazoa</taxon>
        <taxon>Spiralia</taxon>
        <taxon>Lophotrochozoa</taxon>
        <taxon>Mollusca</taxon>
        <taxon>Bivalvia</taxon>
        <taxon>Autobranchia</taxon>
        <taxon>Heteroconchia</taxon>
        <taxon>Euheterodonta</taxon>
        <taxon>Imparidentia</taxon>
        <taxon>Neoheterodontei</taxon>
        <taxon>Myida</taxon>
        <taxon>Dreissenoidea</taxon>
        <taxon>Dreissenidae</taxon>
        <taxon>Dreissena</taxon>
    </lineage>
</organism>
<dbReference type="Gene3D" id="3.40.50.10140">
    <property type="entry name" value="Toll/interleukin-1 receptor homology (TIR) domain"/>
    <property type="match status" value="1"/>
</dbReference>
<comment type="subcellular location">
    <subcellularLocation>
        <location evidence="1">Membrane</location>
        <topology evidence="1">Single-pass type I membrane protein</topology>
    </subcellularLocation>
</comment>
<evidence type="ECO:0000256" key="12">
    <source>
        <dbReference type="ARBA" id="ARBA00023180"/>
    </source>
</evidence>
<keyword evidence="7" id="KW-0677">Repeat</keyword>
<dbReference type="GO" id="GO:0038023">
    <property type="term" value="F:signaling receptor activity"/>
    <property type="evidence" value="ECO:0007669"/>
    <property type="project" value="TreeGrafter"/>
</dbReference>
<dbReference type="Proteomes" id="UP000828390">
    <property type="component" value="Unassembled WGS sequence"/>
</dbReference>
<keyword evidence="9 13" id="KW-1133">Transmembrane helix</keyword>
<evidence type="ECO:0000256" key="7">
    <source>
        <dbReference type="ARBA" id="ARBA00022737"/>
    </source>
</evidence>
<evidence type="ECO:0000256" key="4">
    <source>
        <dbReference type="ARBA" id="ARBA00022614"/>
    </source>
</evidence>
<dbReference type="EMBL" id="JAIWYP010000015">
    <property type="protein sequence ID" value="KAH3699512.1"/>
    <property type="molecule type" value="Genomic_DNA"/>
</dbReference>
<name>A0A9D4BNE6_DREPO</name>
<evidence type="ECO:0000256" key="13">
    <source>
        <dbReference type="SAM" id="Phobius"/>
    </source>
</evidence>
<dbReference type="InterPro" id="IPR000157">
    <property type="entry name" value="TIR_dom"/>
</dbReference>
<dbReference type="FunFam" id="3.40.50.10140:FF:000001">
    <property type="entry name" value="Toll-like receptor 2"/>
    <property type="match status" value="1"/>
</dbReference>
<dbReference type="PANTHER" id="PTHR24365:SF541">
    <property type="entry name" value="PROTEIN TOLL-RELATED"/>
    <property type="match status" value="1"/>
</dbReference>
<gene>
    <name evidence="15" type="ORF">DPMN_074468</name>
</gene>
<keyword evidence="6" id="KW-0732">Signal</keyword>
<keyword evidence="10 13" id="KW-0472">Membrane</keyword>
<dbReference type="PRINTS" id="PR01537">
    <property type="entry name" value="INTRLKN1R1F"/>
</dbReference>
<dbReference type="AlphaFoldDB" id="A0A9D4BNE6"/>
<evidence type="ECO:0000256" key="8">
    <source>
        <dbReference type="ARBA" id="ARBA00022859"/>
    </source>
</evidence>
<evidence type="ECO:0000256" key="1">
    <source>
        <dbReference type="ARBA" id="ARBA00004479"/>
    </source>
</evidence>
<evidence type="ECO:0000256" key="9">
    <source>
        <dbReference type="ARBA" id="ARBA00022989"/>
    </source>
</evidence>
<protein>
    <recommendedName>
        <fullName evidence="14">TIR domain-containing protein</fullName>
    </recommendedName>
</protein>
<keyword evidence="5 13" id="KW-0812">Transmembrane</keyword>
<evidence type="ECO:0000313" key="15">
    <source>
        <dbReference type="EMBL" id="KAH3699512.1"/>
    </source>
</evidence>
<reference evidence="15" key="1">
    <citation type="journal article" date="2019" name="bioRxiv">
        <title>The Genome of the Zebra Mussel, Dreissena polymorpha: A Resource for Invasive Species Research.</title>
        <authorList>
            <person name="McCartney M.A."/>
            <person name="Auch B."/>
            <person name="Kono T."/>
            <person name="Mallez S."/>
            <person name="Zhang Y."/>
            <person name="Obille A."/>
            <person name="Becker A."/>
            <person name="Abrahante J.E."/>
            <person name="Garbe J."/>
            <person name="Badalamenti J.P."/>
            <person name="Herman A."/>
            <person name="Mangelson H."/>
            <person name="Liachko I."/>
            <person name="Sullivan S."/>
            <person name="Sone E.D."/>
            <person name="Koren S."/>
            <person name="Silverstein K.A.T."/>
            <person name="Beckman K.B."/>
            <person name="Gohl D.M."/>
        </authorList>
    </citation>
    <scope>NUCLEOTIDE SEQUENCE</scope>
    <source>
        <strain evidence="15">Duluth1</strain>
        <tissue evidence="15">Whole animal</tissue>
    </source>
</reference>
<dbReference type="SUPFAM" id="SSF52200">
    <property type="entry name" value="Toll/Interleukin receptor TIR domain"/>
    <property type="match status" value="1"/>
</dbReference>
<evidence type="ECO:0000256" key="2">
    <source>
        <dbReference type="ARBA" id="ARBA00009634"/>
    </source>
</evidence>
<dbReference type="Pfam" id="PF01582">
    <property type="entry name" value="TIR"/>
    <property type="match status" value="1"/>
</dbReference>